<protein>
    <submittedName>
        <fullName evidence="1">Uncharacterized protein</fullName>
    </submittedName>
</protein>
<dbReference type="AlphaFoldDB" id="A0AAV4MAZ3"/>
<organism evidence="1 2">
    <name type="scientific">Caerostris darwini</name>
    <dbReference type="NCBI Taxonomy" id="1538125"/>
    <lineage>
        <taxon>Eukaryota</taxon>
        <taxon>Metazoa</taxon>
        <taxon>Ecdysozoa</taxon>
        <taxon>Arthropoda</taxon>
        <taxon>Chelicerata</taxon>
        <taxon>Arachnida</taxon>
        <taxon>Araneae</taxon>
        <taxon>Araneomorphae</taxon>
        <taxon>Entelegynae</taxon>
        <taxon>Araneoidea</taxon>
        <taxon>Araneidae</taxon>
        <taxon>Caerostris</taxon>
    </lineage>
</organism>
<proteinExistence type="predicted"/>
<sequence>MEDISSFIPEMDLNAFQSFLSECQEINLKQPHCYTLDTVTKYRKFISWWIFVRHTPRIMVSDFRSLFHFMKTCKLPFETFCEDIESLGSLITTFIENFDILRKELFSFSEEVEDFVKCAVHFDPETSDEFFEMYNDILTFGCDILQCFLDCKKSFDDYISVRHKLATSLLL</sequence>
<comment type="caution">
    <text evidence="1">The sequence shown here is derived from an EMBL/GenBank/DDBJ whole genome shotgun (WGS) entry which is preliminary data.</text>
</comment>
<dbReference type="EMBL" id="BPLQ01000287">
    <property type="protein sequence ID" value="GIX69613.1"/>
    <property type="molecule type" value="Genomic_DNA"/>
</dbReference>
<name>A0AAV4MAZ3_9ARAC</name>
<keyword evidence="2" id="KW-1185">Reference proteome</keyword>
<evidence type="ECO:0000313" key="1">
    <source>
        <dbReference type="EMBL" id="GIX69613.1"/>
    </source>
</evidence>
<evidence type="ECO:0000313" key="2">
    <source>
        <dbReference type="Proteomes" id="UP001054837"/>
    </source>
</evidence>
<reference evidence="1 2" key="1">
    <citation type="submission" date="2021-06" db="EMBL/GenBank/DDBJ databases">
        <title>Caerostris darwini draft genome.</title>
        <authorList>
            <person name="Kono N."/>
            <person name="Arakawa K."/>
        </authorList>
    </citation>
    <scope>NUCLEOTIDE SEQUENCE [LARGE SCALE GENOMIC DNA]</scope>
</reference>
<accession>A0AAV4MAZ3</accession>
<dbReference type="Proteomes" id="UP001054837">
    <property type="component" value="Unassembled WGS sequence"/>
</dbReference>
<gene>
    <name evidence="1" type="ORF">CDAR_305441</name>
</gene>